<dbReference type="InterPro" id="IPR010318">
    <property type="entry name" value="S-Me-THD_N"/>
</dbReference>
<dbReference type="EMBL" id="DS027045">
    <property type="protein sequence ID" value="EAW14585.1"/>
    <property type="molecule type" value="Genomic_DNA"/>
</dbReference>
<protein>
    <submittedName>
        <fullName evidence="6">Hydantoinase/oxoprolinase, putative</fullName>
    </submittedName>
</protein>
<dbReference type="HOGENOM" id="CLU_007154_0_0_1"/>
<dbReference type="KEGG" id="act:ACLA_076250"/>
<name>A1C864_ASPCL</name>
<dbReference type="InterPro" id="IPR043129">
    <property type="entry name" value="ATPase_NBD"/>
</dbReference>
<dbReference type="PANTHER" id="PTHR11365:SF10">
    <property type="entry name" value="HYDANTOINASE_OXOPROLINASE"/>
    <property type="match status" value="1"/>
</dbReference>
<feature type="domain" description="S-Me-THD-like C-terminal" evidence="5">
    <location>
        <begin position="776"/>
        <end position="983"/>
    </location>
</feature>
<dbReference type="AlphaFoldDB" id="A1C864"/>
<dbReference type="Pfam" id="PF01968">
    <property type="entry name" value="Hydantoinase_A"/>
    <property type="match status" value="1"/>
</dbReference>
<proteinExistence type="predicted"/>
<dbReference type="Gene3D" id="3.40.1610.10">
    <property type="entry name" value="CV3147-like domain"/>
    <property type="match status" value="1"/>
</dbReference>
<dbReference type="Gene3D" id="3.30.420.40">
    <property type="match status" value="1"/>
</dbReference>
<dbReference type="InterPro" id="IPR024071">
    <property type="entry name" value="S-Me-THD_C_sf"/>
</dbReference>
<dbReference type="InterPro" id="IPR008040">
    <property type="entry name" value="Hydant_A_N"/>
</dbReference>
<organism evidence="6 7">
    <name type="scientific">Aspergillus clavatus (strain ATCC 1007 / CBS 513.65 / DSM 816 / NCTC 3887 / NRRL 1 / QM 1276 / 107)</name>
    <dbReference type="NCBI Taxonomy" id="344612"/>
    <lineage>
        <taxon>Eukaryota</taxon>
        <taxon>Fungi</taxon>
        <taxon>Dikarya</taxon>
        <taxon>Ascomycota</taxon>
        <taxon>Pezizomycotina</taxon>
        <taxon>Eurotiomycetes</taxon>
        <taxon>Eurotiomycetidae</taxon>
        <taxon>Eurotiales</taxon>
        <taxon>Aspergillaceae</taxon>
        <taxon>Aspergillus</taxon>
        <taxon>Aspergillus subgen. Fumigati</taxon>
    </lineage>
</organism>
<evidence type="ECO:0000313" key="7">
    <source>
        <dbReference type="Proteomes" id="UP000006701"/>
    </source>
</evidence>
<dbReference type="GeneID" id="4707870"/>
<dbReference type="Gene3D" id="2.40.390.10">
    <property type="entry name" value="CV3147-like"/>
    <property type="match status" value="1"/>
</dbReference>
<evidence type="ECO:0000259" key="2">
    <source>
        <dbReference type="Pfam" id="PF01968"/>
    </source>
</evidence>
<feature type="region of interest" description="Disordered" evidence="1">
    <location>
        <begin position="550"/>
        <end position="576"/>
    </location>
</feature>
<feature type="domain" description="Hydantoinase/oxoprolinase N-terminal" evidence="3">
    <location>
        <begin position="5"/>
        <end position="184"/>
    </location>
</feature>
<reference evidence="6 7" key="1">
    <citation type="journal article" date="2008" name="PLoS Genet.">
        <title>Genomic islands in the pathogenic filamentous fungus Aspergillus fumigatus.</title>
        <authorList>
            <person name="Fedorova N.D."/>
            <person name="Khaldi N."/>
            <person name="Joardar V.S."/>
            <person name="Maiti R."/>
            <person name="Amedeo P."/>
            <person name="Anderson M.J."/>
            <person name="Crabtree J."/>
            <person name="Silva J.C."/>
            <person name="Badger J.H."/>
            <person name="Albarraq A."/>
            <person name="Angiuoli S."/>
            <person name="Bussey H."/>
            <person name="Bowyer P."/>
            <person name="Cotty P.J."/>
            <person name="Dyer P.S."/>
            <person name="Egan A."/>
            <person name="Galens K."/>
            <person name="Fraser-Liggett C.M."/>
            <person name="Haas B.J."/>
            <person name="Inman J.M."/>
            <person name="Kent R."/>
            <person name="Lemieux S."/>
            <person name="Malavazi I."/>
            <person name="Orvis J."/>
            <person name="Roemer T."/>
            <person name="Ronning C.M."/>
            <person name="Sundaram J.P."/>
            <person name="Sutton G."/>
            <person name="Turner G."/>
            <person name="Venter J.C."/>
            <person name="White O.R."/>
            <person name="Whitty B.R."/>
            <person name="Youngman P."/>
            <person name="Wolfe K.H."/>
            <person name="Goldman G.H."/>
            <person name="Wortman J.R."/>
            <person name="Jiang B."/>
            <person name="Denning D.W."/>
            <person name="Nierman W.C."/>
        </authorList>
    </citation>
    <scope>NUCLEOTIDE SEQUENCE [LARGE SCALE GENOMIC DNA]</scope>
    <source>
        <strain evidence="7">ATCC 1007 / CBS 513.65 / DSM 816 / NCTC 3887 / NRRL 1</strain>
    </source>
</reference>
<dbReference type="OMA" id="AYPTMEH"/>
<dbReference type="GO" id="GO:0016787">
    <property type="term" value="F:hydrolase activity"/>
    <property type="evidence" value="ECO:0007669"/>
    <property type="project" value="InterPro"/>
</dbReference>
<keyword evidence="7" id="KW-1185">Reference proteome</keyword>
<dbReference type="SUPFAM" id="SSF53067">
    <property type="entry name" value="Actin-like ATPase domain"/>
    <property type="match status" value="2"/>
</dbReference>
<accession>A1C864</accession>
<evidence type="ECO:0000259" key="5">
    <source>
        <dbReference type="Pfam" id="PF20906"/>
    </source>
</evidence>
<gene>
    <name evidence="6" type="ORF">ACLA_076250</name>
</gene>
<dbReference type="InterPro" id="IPR048350">
    <property type="entry name" value="S-Me-THD-like_C"/>
</dbReference>
<dbReference type="eggNOG" id="ENOG502QQBE">
    <property type="taxonomic scope" value="Eukaryota"/>
</dbReference>
<dbReference type="FunFam" id="2.40.390.10:FF:000003">
    <property type="entry name" value="Uncharacterized protein"/>
    <property type="match status" value="1"/>
</dbReference>
<dbReference type="VEuPathDB" id="FungiDB:ACLA_076250"/>
<evidence type="ECO:0000259" key="4">
    <source>
        <dbReference type="Pfam" id="PF06032"/>
    </source>
</evidence>
<dbReference type="InterPro" id="IPR027479">
    <property type="entry name" value="S-Me-THD_N_sf"/>
</dbReference>
<dbReference type="InterPro" id="IPR045079">
    <property type="entry name" value="Oxoprolinase-like"/>
</dbReference>
<sequence>MSLYRIGVDVGGTNTDAAILDVRAFDTPNRGVLASHKASTTKDITSGIESAIRTVLQDSQVDQSRVLSVTIGTTHFINALVEADARRLDRVAVVRLCGPFTRQIPPFSDFPVGLRGILDGGAYYLDGGLEIDGREIAPLNPEQIRQTARDIVASGVKSIALVGVFSPLDHEGLHEEQCKKIIIEEAPELEVVCSHDIGPTGFLERENATILNAAILRTGHRVKKGFQRAMARIGLSCPLYLSQNDGTLIDADTAAEYPIKTFASGPTNSITGAAFLAGIDHKKQIGTDSKSDSETTEAEPQVIVVDIGGTTTDVCALLPSGFPRQAPGFVEVGGVRTAFSMPEVVSIGLGGGSQVQLDPITDKVTIGPGSVGHAIQQEAKVFGGSTLTASDIVVALGKAHLGDSSLVHNVPSSLVEKARQRIKKMLEGIIEQMKVSAAPVHVLLVGGGALLVTEDLDGVDKCIHPIHQGAANAVGAAIAKVSGDIDVVEILDGKDERAVLEATQQKAIDMAVAKGAAREHVQVVEVHKMPLQYMHNGAIRIQIRAVGPLSIPDELTPPPSAPSVSAEEPEADEGQKVGVPNALESTTRPSLRVDLETYCPEVKDGVWYVSEVDLEMISTGCGVLGTGGGGPTHHEFLKSLQALRNSGERKMRIVSPKSLNDSDIICFGSWYGSPSVINERIAGGTEIASGIDAVNKFLGIKTFQGLLLDEVGGGNGLCAFPTGVHYDVPIVDGDTMGRAYPTMYHATTSVYGHSLVPCVLSDARGNTSIVANADSPVRLEKILRTTAIELGLACAVCANPLPASAIKSHGVPNTLSQAWYLGRAVHLARRKKTNYVDAIFNVCAGKLLFTGKIVDVRRFIGGGYTMGSVIIAPLSEEEREASASSSAQSVPDDRHMTIPFQNEYLYAALTDADGSEESQEVVCTVPDLISILGQDGEAIGSQDLRYGLRVNVISLPSHPLWKTKKGLAVGGPEGFGLKMPIVDVDNDFTKAPSVIDEFGV</sequence>
<dbReference type="SUPFAM" id="SSF160991">
    <property type="entry name" value="CV3147-like"/>
    <property type="match status" value="1"/>
</dbReference>
<evidence type="ECO:0000259" key="3">
    <source>
        <dbReference type="Pfam" id="PF05378"/>
    </source>
</evidence>
<evidence type="ECO:0000313" key="6">
    <source>
        <dbReference type="EMBL" id="EAW14585.1"/>
    </source>
</evidence>
<feature type="domain" description="Hydantoinase A/oxoprolinase" evidence="2">
    <location>
        <begin position="205"/>
        <end position="398"/>
    </location>
</feature>
<evidence type="ECO:0000256" key="1">
    <source>
        <dbReference type="SAM" id="MobiDB-lite"/>
    </source>
</evidence>
<dbReference type="Proteomes" id="UP000006701">
    <property type="component" value="Unassembled WGS sequence"/>
</dbReference>
<dbReference type="Pfam" id="PF06032">
    <property type="entry name" value="S-Me-THD_N"/>
    <property type="match status" value="1"/>
</dbReference>
<dbReference type="PANTHER" id="PTHR11365">
    <property type="entry name" value="5-OXOPROLINASE RELATED"/>
    <property type="match status" value="1"/>
</dbReference>
<dbReference type="Pfam" id="PF05378">
    <property type="entry name" value="Hydant_A_N"/>
    <property type="match status" value="1"/>
</dbReference>
<dbReference type="InterPro" id="IPR002821">
    <property type="entry name" value="Hydantoinase_A"/>
</dbReference>
<dbReference type="RefSeq" id="XP_001276011.1">
    <property type="nucleotide sequence ID" value="XM_001276010.1"/>
</dbReference>
<dbReference type="Pfam" id="PF20906">
    <property type="entry name" value="S-Me-THD_C"/>
    <property type="match status" value="1"/>
</dbReference>
<dbReference type="OrthoDB" id="5404895at2759"/>
<feature type="domain" description="S-Me-THD N-terminal" evidence="4">
    <location>
        <begin position="613"/>
        <end position="771"/>
    </location>
</feature>